<feature type="compositionally biased region" description="Basic residues" evidence="2">
    <location>
        <begin position="15"/>
        <end position="24"/>
    </location>
</feature>
<proteinExistence type="predicted"/>
<evidence type="ECO:0000313" key="5">
    <source>
        <dbReference type="Proteomes" id="UP001153636"/>
    </source>
</evidence>
<dbReference type="PROSITE" id="PS50966">
    <property type="entry name" value="ZF_SWIM"/>
    <property type="match status" value="1"/>
</dbReference>
<organism evidence="4 5">
    <name type="scientific">Psylliodes chrysocephalus</name>
    <dbReference type="NCBI Taxonomy" id="3402493"/>
    <lineage>
        <taxon>Eukaryota</taxon>
        <taxon>Metazoa</taxon>
        <taxon>Ecdysozoa</taxon>
        <taxon>Arthropoda</taxon>
        <taxon>Hexapoda</taxon>
        <taxon>Insecta</taxon>
        <taxon>Pterygota</taxon>
        <taxon>Neoptera</taxon>
        <taxon>Endopterygota</taxon>
        <taxon>Coleoptera</taxon>
        <taxon>Polyphaga</taxon>
        <taxon>Cucujiformia</taxon>
        <taxon>Chrysomeloidea</taxon>
        <taxon>Chrysomelidae</taxon>
        <taxon>Galerucinae</taxon>
        <taxon>Alticini</taxon>
        <taxon>Psylliodes</taxon>
    </lineage>
</organism>
<dbReference type="OrthoDB" id="6675490at2759"/>
<name>A0A9P0GLE5_9CUCU</name>
<sequence length="240" mass="27950">MSLTSTLQDGNHLTSPKRQKKHSHSGFDFKNNCLFCQLPASIEKEKRKSSLVKKRTIVLVSNTEFKTTLLNQITAHIDIKKYKATLEIISGIDLTVVGARYHEVCRLAFYQLSEKASDKLQRKETNILQLDELVEDPSIIRIRVYFRFRKICKYMLWIYFTIDENVDHQPLELHYYCTCKSGARTLGTCVHVASVLWFLGYARYEQNMRYPSIQLLNETTDAAERMLPENIDHVPELVEN</sequence>
<protein>
    <recommendedName>
        <fullName evidence="3">SWIM-type domain-containing protein</fullName>
    </recommendedName>
</protein>
<evidence type="ECO:0000256" key="1">
    <source>
        <dbReference type="PROSITE-ProRule" id="PRU00325"/>
    </source>
</evidence>
<reference evidence="4" key="1">
    <citation type="submission" date="2022-01" db="EMBL/GenBank/DDBJ databases">
        <authorList>
            <person name="King R."/>
        </authorList>
    </citation>
    <scope>NUCLEOTIDE SEQUENCE</scope>
</reference>
<keyword evidence="5" id="KW-1185">Reference proteome</keyword>
<evidence type="ECO:0000259" key="3">
    <source>
        <dbReference type="PROSITE" id="PS50966"/>
    </source>
</evidence>
<keyword evidence="1" id="KW-0479">Metal-binding</keyword>
<accession>A0A9P0GLE5</accession>
<keyword evidence="1" id="KW-0863">Zinc-finger</keyword>
<evidence type="ECO:0000256" key="2">
    <source>
        <dbReference type="SAM" id="MobiDB-lite"/>
    </source>
</evidence>
<dbReference type="InterPro" id="IPR007527">
    <property type="entry name" value="Znf_SWIM"/>
</dbReference>
<evidence type="ECO:0000313" key="4">
    <source>
        <dbReference type="EMBL" id="CAH1115462.1"/>
    </source>
</evidence>
<feature type="region of interest" description="Disordered" evidence="2">
    <location>
        <begin position="1"/>
        <end position="24"/>
    </location>
</feature>
<gene>
    <name evidence="4" type="ORF">PSYICH_LOCUS15341</name>
</gene>
<dbReference type="AlphaFoldDB" id="A0A9P0GLE5"/>
<feature type="compositionally biased region" description="Polar residues" evidence="2">
    <location>
        <begin position="1"/>
        <end position="14"/>
    </location>
</feature>
<dbReference type="Proteomes" id="UP001153636">
    <property type="component" value="Chromosome 9"/>
</dbReference>
<keyword evidence="1" id="KW-0862">Zinc</keyword>
<dbReference type="EMBL" id="OV651821">
    <property type="protein sequence ID" value="CAH1115462.1"/>
    <property type="molecule type" value="Genomic_DNA"/>
</dbReference>
<dbReference type="GO" id="GO:0008270">
    <property type="term" value="F:zinc ion binding"/>
    <property type="evidence" value="ECO:0007669"/>
    <property type="project" value="UniProtKB-KW"/>
</dbReference>
<feature type="domain" description="SWIM-type" evidence="3">
    <location>
        <begin position="160"/>
        <end position="200"/>
    </location>
</feature>